<dbReference type="AlphaFoldDB" id="A0A0N8GSU6"/>
<evidence type="ECO:0000259" key="5">
    <source>
        <dbReference type="Pfam" id="PF04542"/>
    </source>
</evidence>
<dbReference type="SUPFAM" id="SSF88946">
    <property type="entry name" value="Sigma2 domain of RNA polymerase sigma factors"/>
    <property type="match status" value="1"/>
</dbReference>
<sequence>MNQFDLNQLWLNLAEPLRRFLAARLADSTGVEDLVQDIFLAAYLKREQLHDPERSRAWLWQIARRKLIDRYRSRRETSELDENVAAEAQSAPPILAGFDQCMQHMLARLPAQDRLVLQRTAFEGMSQQALSSELGLSFSGTKSRVQRARQKLRLLFEQCCAVERDADGHVLGCYPQPQPIQLV</sequence>
<dbReference type="Proteomes" id="UP000050277">
    <property type="component" value="Unassembled WGS sequence"/>
</dbReference>
<dbReference type="STRING" id="70996.SE18_06550"/>
<evidence type="ECO:0008006" key="9">
    <source>
        <dbReference type="Google" id="ProtNLM"/>
    </source>
</evidence>
<name>A0A0N8GSU6_9CHLR</name>
<dbReference type="InterPro" id="IPR013324">
    <property type="entry name" value="RNA_pol_sigma_r3/r4-like"/>
</dbReference>
<dbReference type="RefSeq" id="WP_054533632.1">
    <property type="nucleotide sequence ID" value="NZ_LGKP01000012.1"/>
</dbReference>
<keyword evidence="3" id="KW-0731">Sigma factor</keyword>
<gene>
    <name evidence="7" type="ORF">SE18_06550</name>
</gene>
<dbReference type="CDD" id="cd06171">
    <property type="entry name" value="Sigma70_r4"/>
    <property type="match status" value="1"/>
</dbReference>
<dbReference type="InterPro" id="IPR013325">
    <property type="entry name" value="RNA_pol_sigma_r2"/>
</dbReference>
<dbReference type="PANTHER" id="PTHR43133">
    <property type="entry name" value="RNA POLYMERASE ECF-TYPE SIGMA FACTO"/>
    <property type="match status" value="1"/>
</dbReference>
<evidence type="ECO:0000313" key="7">
    <source>
        <dbReference type="EMBL" id="KPL90282.1"/>
    </source>
</evidence>
<dbReference type="GO" id="GO:0016987">
    <property type="term" value="F:sigma factor activity"/>
    <property type="evidence" value="ECO:0007669"/>
    <property type="project" value="UniProtKB-KW"/>
</dbReference>
<evidence type="ECO:0000313" key="8">
    <source>
        <dbReference type="Proteomes" id="UP000050277"/>
    </source>
</evidence>
<dbReference type="Pfam" id="PF04542">
    <property type="entry name" value="Sigma70_r2"/>
    <property type="match status" value="1"/>
</dbReference>
<proteinExistence type="inferred from homology"/>
<keyword evidence="2" id="KW-0805">Transcription regulation</keyword>
<evidence type="ECO:0000256" key="4">
    <source>
        <dbReference type="ARBA" id="ARBA00023163"/>
    </source>
</evidence>
<evidence type="ECO:0000259" key="6">
    <source>
        <dbReference type="Pfam" id="PF08281"/>
    </source>
</evidence>
<comment type="caution">
    <text evidence="7">The sequence shown here is derived from an EMBL/GenBank/DDBJ whole genome shotgun (WGS) entry which is preliminary data.</text>
</comment>
<evidence type="ECO:0000256" key="1">
    <source>
        <dbReference type="ARBA" id="ARBA00010641"/>
    </source>
</evidence>
<feature type="domain" description="RNA polymerase sigma factor 70 region 4 type 2" evidence="6">
    <location>
        <begin position="100"/>
        <end position="152"/>
    </location>
</feature>
<dbReference type="Gene3D" id="1.10.1740.10">
    <property type="match status" value="1"/>
</dbReference>
<reference evidence="7 8" key="1">
    <citation type="submission" date="2015-07" db="EMBL/GenBank/DDBJ databases">
        <title>Whole genome sequence of Herpetosiphon geysericola DSM 7119.</title>
        <authorList>
            <person name="Hemp J."/>
            <person name="Ward L.M."/>
            <person name="Pace L.A."/>
            <person name="Fischer W.W."/>
        </authorList>
    </citation>
    <scope>NUCLEOTIDE SEQUENCE [LARGE SCALE GENOMIC DNA]</scope>
    <source>
        <strain evidence="7 8">DSM 7119</strain>
    </source>
</reference>
<dbReference type="EMBL" id="LGKP01000012">
    <property type="protein sequence ID" value="KPL90282.1"/>
    <property type="molecule type" value="Genomic_DNA"/>
</dbReference>
<accession>A0A0N8GSU6</accession>
<comment type="similarity">
    <text evidence="1">Belongs to the sigma-70 factor family. ECF subfamily.</text>
</comment>
<dbReference type="Gene3D" id="1.10.10.10">
    <property type="entry name" value="Winged helix-like DNA-binding domain superfamily/Winged helix DNA-binding domain"/>
    <property type="match status" value="1"/>
</dbReference>
<evidence type="ECO:0000256" key="2">
    <source>
        <dbReference type="ARBA" id="ARBA00023015"/>
    </source>
</evidence>
<dbReference type="OrthoDB" id="9784984at2"/>
<organism evidence="7 8">
    <name type="scientific">Herpetosiphon geysericola</name>
    <dbReference type="NCBI Taxonomy" id="70996"/>
    <lineage>
        <taxon>Bacteria</taxon>
        <taxon>Bacillati</taxon>
        <taxon>Chloroflexota</taxon>
        <taxon>Chloroflexia</taxon>
        <taxon>Herpetosiphonales</taxon>
        <taxon>Herpetosiphonaceae</taxon>
        <taxon>Herpetosiphon</taxon>
    </lineage>
</organism>
<dbReference type="GO" id="GO:0006352">
    <property type="term" value="P:DNA-templated transcription initiation"/>
    <property type="evidence" value="ECO:0007669"/>
    <property type="project" value="InterPro"/>
</dbReference>
<dbReference type="InterPro" id="IPR013249">
    <property type="entry name" value="RNA_pol_sigma70_r4_t2"/>
</dbReference>
<dbReference type="InterPro" id="IPR014284">
    <property type="entry name" value="RNA_pol_sigma-70_dom"/>
</dbReference>
<dbReference type="InterPro" id="IPR039425">
    <property type="entry name" value="RNA_pol_sigma-70-like"/>
</dbReference>
<evidence type="ECO:0000256" key="3">
    <source>
        <dbReference type="ARBA" id="ARBA00023082"/>
    </source>
</evidence>
<dbReference type="GO" id="GO:0003677">
    <property type="term" value="F:DNA binding"/>
    <property type="evidence" value="ECO:0007669"/>
    <property type="project" value="InterPro"/>
</dbReference>
<dbReference type="SUPFAM" id="SSF88659">
    <property type="entry name" value="Sigma3 and sigma4 domains of RNA polymerase sigma factors"/>
    <property type="match status" value="1"/>
</dbReference>
<keyword evidence="4" id="KW-0804">Transcription</keyword>
<dbReference type="InterPro" id="IPR007627">
    <property type="entry name" value="RNA_pol_sigma70_r2"/>
</dbReference>
<keyword evidence="8" id="KW-1185">Reference proteome</keyword>
<dbReference type="PANTHER" id="PTHR43133:SF62">
    <property type="entry name" value="RNA POLYMERASE SIGMA FACTOR SIGZ"/>
    <property type="match status" value="1"/>
</dbReference>
<dbReference type="InterPro" id="IPR036388">
    <property type="entry name" value="WH-like_DNA-bd_sf"/>
</dbReference>
<protein>
    <recommendedName>
        <fullName evidence="9">RNA polymerase sigma factor SigZ</fullName>
    </recommendedName>
</protein>
<dbReference type="NCBIfam" id="TIGR02937">
    <property type="entry name" value="sigma70-ECF"/>
    <property type="match status" value="1"/>
</dbReference>
<dbReference type="Pfam" id="PF08281">
    <property type="entry name" value="Sigma70_r4_2"/>
    <property type="match status" value="1"/>
</dbReference>
<feature type="domain" description="RNA polymerase sigma-70 region 2" evidence="5">
    <location>
        <begin position="16"/>
        <end position="75"/>
    </location>
</feature>